<feature type="domain" description="Ricin B lectin" evidence="2">
    <location>
        <begin position="403"/>
        <end position="528"/>
    </location>
</feature>
<evidence type="ECO:0000259" key="2">
    <source>
        <dbReference type="SMART" id="SM00458"/>
    </source>
</evidence>
<dbReference type="InterPro" id="IPR036514">
    <property type="entry name" value="SGNH_hydro_sf"/>
</dbReference>
<dbReference type="PROSITE" id="PS50231">
    <property type="entry name" value="RICIN_B_LECTIN"/>
    <property type="match status" value="1"/>
</dbReference>
<dbReference type="Gene3D" id="3.40.50.1110">
    <property type="entry name" value="SGNH hydrolase"/>
    <property type="match status" value="1"/>
</dbReference>
<sequence length="529" mass="55346">MTRTRTRPRRMAAAVAVLAAALAGTAAATVPATAAGTAPATGVPVTSAVATAPGAARSAARTAATPLPPELEAIRAAEATALYGSPAERPLAERKTGLISLGDSEISGEGVGSYDPATNRPGNWCHRSPQAAVHRTGIPADVTYNVACSGANSANIRIGGTKQYADELVQSDNLAVKARNTRIKLVLLVAGANDDLQFGPVMTDCVIRYLTLQGPCEPKYAGGWQARVDALVPKIEGTLRDLRTVMRDAGYADGDYRLVLMSYPSPIGPDFRDNPKFPGKLICGGMGYDSDTVWGRDTAVPAFERGLRRAAAGAGAAYLDNSRLFHGREVCQEQPWARGLYVDVTKPGLPDENSVRQSFHPNAGGHGAFASCLTQLYDSGLTEGSCADPATTGSPVLVPGAWDDRFAPLRNAATGSCLDVTGAVSRNGTAVGGWACQGGRNQGWWYDTARQTLITELTHDRCLDVPGAKYEPGAALVVWKCSGAANQRFVRDAGTLRPAAATGLCVTLAAAQDPARLRPCDGTPAQRFA</sequence>
<dbReference type="InterPro" id="IPR006311">
    <property type="entry name" value="TAT_signal"/>
</dbReference>
<dbReference type="PANTHER" id="PTHR37981:SF1">
    <property type="entry name" value="SGNH HYDROLASE-TYPE ESTERASE DOMAIN-CONTAINING PROTEIN"/>
    <property type="match status" value="1"/>
</dbReference>
<dbReference type="SUPFAM" id="SSF50370">
    <property type="entry name" value="Ricin B-like lectins"/>
    <property type="match status" value="1"/>
</dbReference>
<keyword evidence="1" id="KW-0732">Signal</keyword>
<protein>
    <submittedName>
        <fullName evidence="3">Ricin-type beta-trefoil lectin domain protein</fullName>
    </submittedName>
</protein>
<dbReference type="Pfam" id="PF00652">
    <property type="entry name" value="Ricin_B_lectin"/>
    <property type="match status" value="1"/>
</dbReference>
<feature type="signal peptide" evidence="1">
    <location>
        <begin position="1"/>
        <end position="34"/>
    </location>
</feature>
<dbReference type="Pfam" id="PF13472">
    <property type="entry name" value="Lipase_GDSL_2"/>
    <property type="match status" value="1"/>
</dbReference>
<organism evidence="3 4">
    <name type="scientific">Streptomyces pyxinae</name>
    <dbReference type="NCBI Taxonomy" id="2970734"/>
    <lineage>
        <taxon>Bacteria</taxon>
        <taxon>Bacillati</taxon>
        <taxon>Actinomycetota</taxon>
        <taxon>Actinomycetes</taxon>
        <taxon>Kitasatosporales</taxon>
        <taxon>Streptomycetaceae</taxon>
        <taxon>Streptomyces</taxon>
    </lineage>
</organism>
<dbReference type="Gene3D" id="2.80.10.50">
    <property type="match status" value="1"/>
</dbReference>
<dbReference type="PROSITE" id="PS51318">
    <property type="entry name" value="TAT"/>
    <property type="match status" value="1"/>
</dbReference>
<keyword evidence="4" id="KW-1185">Reference proteome</keyword>
<name>A0ABT2CAW0_9ACTN</name>
<evidence type="ECO:0000313" key="3">
    <source>
        <dbReference type="EMBL" id="MCS0634493.1"/>
    </source>
</evidence>
<dbReference type="InterPro" id="IPR013830">
    <property type="entry name" value="SGNH_hydro"/>
</dbReference>
<dbReference type="Proteomes" id="UP001431313">
    <property type="component" value="Unassembled WGS sequence"/>
</dbReference>
<evidence type="ECO:0000313" key="4">
    <source>
        <dbReference type="Proteomes" id="UP001431313"/>
    </source>
</evidence>
<comment type="caution">
    <text evidence="3">The sequence shown here is derived from an EMBL/GenBank/DDBJ whole genome shotgun (WGS) entry which is preliminary data.</text>
</comment>
<reference evidence="3" key="1">
    <citation type="submission" date="2022-08" db="EMBL/GenBank/DDBJ databases">
        <authorList>
            <person name="Somphong A."/>
            <person name="Phongsopitanun W."/>
        </authorList>
    </citation>
    <scope>NUCLEOTIDE SEQUENCE</scope>
    <source>
        <strain evidence="3">LP05-1</strain>
    </source>
</reference>
<dbReference type="RefSeq" id="WP_258784998.1">
    <property type="nucleotide sequence ID" value="NZ_JANUGQ010000001.1"/>
</dbReference>
<gene>
    <name evidence="3" type="ORF">NX801_02190</name>
</gene>
<accession>A0ABT2CAW0</accession>
<dbReference type="InterPro" id="IPR037460">
    <property type="entry name" value="SEST-like"/>
</dbReference>
<proteinExistence type="predicted"/>
<dbReference type="InterPro" id="IPR035992">
    <property type="entry name" value="Ricin_B-like_lectins"/>
</dbReference>
<dbReference type="InterPro" id="IPR000772">
    <property type="entry name" value="Ricin_B_lectin"/>
</dbReference>
<dbReference type="PANTHER" id="PTHR37981">
    <property type="entry name" value="LIPASE 2"/>
    <property type="match status" value="1"/>
</dbReference>
<dbReference type="SUPFAM" id="SSF52266">
    <property type="entry name" value="SGNH hydrolase"/>
    <property type="match status" value="1"/>
</dbReference>
<dbReference type="CDD" id="cd00161">
    <property type="entry name" value="beta-trefoil_Ricin-like"/>
    <property type="match status" value="1"/>
</dbReference>
<dbReference type="SMART" id="SM00458">
    <property type="entry name" value="RICIN"/>
    <property type="match status" value="1"/>
</dbReference>
<evidence type="ECO:0000256" key="1">
    <source>
        <dbReference type="SAM" id="SignalP"/>
    </source>
</evidence>
<feature type="chain" id="PRO_5045488568" evidence="1">
    <location>
        <begin position="35"/>
        <end position="529"/>
    </location>
</feature>
<dbReference type="EMBL" id="JANUGQ010000001">
    <property type="protein sequence ID" value="MCS0634493.1"/>
    <property type="molecule type" value="Genomic_DNA"/>
</dbReference>